<gene>
    <name evidence="2" type="ORF">BGZ80_002398</name>
</gene>
<evidence type="ECO:0000256" key="1">
    <source>
        <dbReference type="SAM" id="SignalP"/>
    </source>
</evidence>
<reference evidence="2" key="1">
    <citation type="journal article" date="2020" name="Fungal Divers.">
        <title>Resolving the Mortierellaceae phylogeny through synthesis of multi-gene phylogenetics and phylogenomics.</title>
        <authorList>
            <person name="Vandepol N."/>
            <person name="Liber J."/>
            <person name="Desiro A."/>
            <person name="Na H."/>
            <person name="Kennedy M."/>
            <person name="Barry K."/>
            <person name="Grigoriev I.V."/>
            <person name="Miller A.N."/>
            <person name="O'Donnell K."/>
            <person name="Stajich J.E."/>
            <person name="Bonito G."/>
        </authorList>
    </citation>
    <scope>NUCLEOTIDE SEQUENCE</scope>
    <source>
        <strain evidence="2">NRRL 2769</strain>
    </source>
</reference>
<feature type="signal peptide" evidence="1">
    <location>
        <begin position="1"/>
        <end position="20"/>
    </location>
</feature>
<comment type="caution">
    <text evidence="2">The sequence shown here is derived from an EMBL/GenBank/DDBJ whole genome shotgun (WGS) entry which is preliminary data.</text>
</comment>
<evidence type="ECO:0000313" key="3">
    <source>
        <dbReference type="Proteomes" id="UP000703661"/>
    </source>
</evidence>
<proteinExistence type="predicted"/>
<dbReference type="AlphaFoldDB" id="A0A9P6N1B4"/>
<feature type="chain" id="PRO_5040433627" evidence="1">
    <location>
        <begin position="21"/>
        <end position="198"/>
    </location>
</feature>
<dbReference type="Proteomes" id="UP000703661">
    <property type="component" value="Unassembled WGS sequence"/>
</dbReference>
<accession>A0A9P6N1B4</accession>
<name>A0A9P6N1B4_9FUNG</name>
<sequence>MHKTFVLLLSLALYSGVALAEYQINIFNNNKSKQRSITFPDGARFCICVKNTQTGFVQGVNGGDVKLFSSTDCTGNFAAIGTNGYAKNAQWVNSISFGQLGIPSSGPFDECPDYYYANSPGLTNLCPDMTPPSADCRGRGYDLIVEDKEFLEKSSNYINMMVVPGLDIGHDLDRFVQKNFWWTIDAMGDAEYEVLISL</sequence>
<organism evidence="2 3">
    <name type="scientific">Entomortierella chlamydospora</name>
    <dbReference type="NCBI Taxonomy" id="101097"/>
    <lineage>
        <taxon>Eukaryota</taxon>
        <taxon>Fungi</taxon>
        <taxon>Fungi incertae sedis</taxon>
        <taxon>Mucoromycota</taxon>
        <taxon>Mortierellomycotina</taxon>
        <taxon>Mortierellomycetes</taxon>
        <taxon>Mortierellales</taxon>
        <taxon>Mortierellaceae</taxon>
        <taxon>Entomortierella</taxon>
    </lineage>
</organism>
<keyword evidence="3" id="KW-1185">Reference proteome</keyword>
<dbReference type="EMBL" id="JAAAID010000159">
    <property type="protein sequence ID" value="KAG0021430.1"/>
    <property type="molecule type" value="Genomic_DNA"/>
</dbReference>
<evidence type="ECO:0000313" key="2">
    <source>
        <dbReference type="EMBL" id="KAG0021430.1"/>
    </source>
</evidence>
<keyword evidence="1" id="KW-0732">Signal</keyword>
<protein>
    <submittedName>
        <fullName evidence="2">Uncharacterized protein</fullName>
    </submittedName>
</protein>